<feature type="domain" description="Isochorismatase-like" evidence="2">
    <location>
        <begin position="5"/>
        <end position="148"/>
    </location>
</feature>
<dbReference type="Gene3D" id="3.40.50.850">
    <property type="entry name" value="Isochorismatase-like"/>
    <property type="match status" value="1"/>
</dbReference>
<dbReference type="CDD" id="cd01014">
    <property type="entry name" value="nicotinamidase_related"/>
    <property type="match status" value="1"/>
</dbReference>
<dbReference type="OrthoDB" id="5360912at2"/>
<dbReference type="InterPro" id="IPR036380">
    <property type="entry name" value="Isochorismatase-like_sf"/>
</dbReference>
<dbReference type="STRING" id="1122156.SAMN02745117_01708"/>
<dbReference type="Proteomes" id="UP000184327">
    <property type="component" value="Unassembled WGS sequence"/>
</dbReference>
<dbReference type="SUPFAM" id="SSF52499">
    <property type="entry name" value="Isochorismatase-like hydrolases"/>
    <property type="match status" value="1"/>
</dbReference>
<protein>
    <submittedName>
        <fullName evidence="3">Nicotinamidase-related amidase</fullName>
    </submittedName>
</protein>
<sequence length="183" mass="19663">MSQQAIIVVDLQDEYLPTGKLPLSGIEQAVAQAVKVIGDARARGSLVVHIRHESADPTRPIFTPGTQGTQFMAAVAPQAGEPQILKHHPNSFLQTDLKKILDERGIEEVTIVGAMSHMCIDATVRAASDLGYRVTVVHDACATRDLEFGGQVVAAAQVHVAFMSALAFAYGRIISCQEYLANI</sequence>
<dbReference type="InterPro" id="IPR000868">
    <property type="entry name" value="Isochorismatase-like_dom"/>
</dbReference>
<reference evidence="3 4" key="1">
    <citation type="submission" date="2016-11" db="EMBL/GenBank/DDBJ databases">
        <authorList>
            <person name="Jaros S."/>
            <person name="Januszkiewicz K."/>
            <person name="Wedrychowicz H."/>
        </authorList>
    </citation>
    <scope>NUCLEOTIDE SEQUENCE [LARGE SCALE GENOMIC DNA]</scope>
    <source>
        <strain evidence="3 4">DSM 16112</strain>
    </source>
</reference>
<evidence type="ECO:0000313" key="3">
    <source>
        <dbReference type="EMBL" id="SHF31398.1"/>
    </source>
</evidence>
<evidence type="ECO:0000256" key="1">
    <source>
        <dbReference type="ARBA" id="ARBA00022801"/>
    </source>
</evidence>
<evidence type="ECO:0000259" key="2">
    <source>
        <dbReference type="Pfam" id="PF00857"/>
    </source>
</evidence>
<dbReference type="InterPro" id="IPR050272">
    <property type="entry name" value="Isochorismatase-like_hydrls"/>
</dbReference>
<dbReference type="PANTHER" id="PTHR43540">
    <property type="entry name" value="PEROXYUREIDOACRYLATE/UREIDOACRYLATE AMIDOHYDROLASE-RELATED"/>
    <property type="match status" value="1"/>
</dbReference>
<gene>
    <name evidence="3" type="ORF">SAMN02745117_01708</name>
</gene>
<name>A0A1M5AM99_9BURK</name>
<dbReference type="RefSeq" id="WP_073356307.1">
    <property type="nucleotide sequence ID" value="NZ_FQUZ01000018.1"/>
</dbReference>
<dbReference type="PANTHER" id="PTHR43540:SF1">
    <property type="entry name" value="ISOCHORISMATASE HYDROLASE"/>
    <property type="match status" value="1"/>
</dbReference>
<evidence type="ECO:0000313" key="4">
    <source>
        <dbReference type="Proteomes" id="UP000184327"/>
    </source>
</evidence>
<keyword evidence="1" id="KW-0378">Hydrolase</keyword>
<proteinExistence type="predicted"/>
<dbReference type="GO" id="GO:0016787">
    <property type="term" value="F:hydrolase activity"/>
    <property type="evidence" value="ECO:0007669"/>
    <property type="project" value="UniProtKB-KW"/>
</dbReference>
<organism evidence="3 4">
    <name type="scientific">Lampropedia hyalina DSM 16112</name>
    <dbReference type="NCBI Taxonomy" id="1122156"/>
    <lineage>
        <taxon>Bacteria</taxon>
        <taxon>Pseudomonadati</taxon>
        <taxon>Pseudomonadota</taxon>
        <taxon>Betaproteobacteria</taxon>
        <taxon>Burkholderiales</taxon>
        <taxon>Comamonadaceae</taxon>
        <taxon>Lampropedia</taxon>
    </lineage>
</organism>
<dbReference type="Pfam" id="PF00857">
    <property type="entry name" value="Isochorismatase"/>
    <property type="match status" value="1"/>
</dbReference>
<dbReference type="EMBL" id="FQUZ01000018">
    <property type="protein sequence ID" value="SHF31398.1"/>
    <property type="molecule type" value="Genomic_DNA"/>
</dbReference>
<accession>A0A1M5AM99</accession>
<dbReference type="AlphaFoldDB" id="A0A1M5AM99"/>
<keyword evidence="4" id="KW-1185">Reference proteome</keyword>